<dbReference type="InterPro" id="IPR035224">
    <property type="entry name" value="Usher_TcfC"/>
</dbReference>
<evidence type="ECO:0000259" key="2">
    <source>
        <dbReference type="Pfam" id="PF15976"/>
    </source>
</evidence>
<dbReference type="EMBL" id="CP081864">
    <property type="protein sequence ID" value="QZN96346.1"/>
    <property type="molecule type" value="Genomic_DNA"/>
</dbReference>
<dbReference type="Proteomes" id="UP000825886">
    <property type="component" value="Chromosome"/>
</dbReference>
<evidence type="ECO:0000313" key="9">
    <source>
        <dbReference type="Proteomes" id="UP000825886"/>
    </source>
</evidence>
<evidence type="ECO:0000313" key="7">
    <source>
        <dbReference type="EMBL" id="QZN96425.1"/>
    </source>
</evidence>
<dbReference type="Pfam" id="PF15976">
    <property type="entry name" value="CooC_C"/>
    <property type="match status" value="1"/>
</dbReference>
<dbReference type="InterPro" id="IPR031917">
    <property type="entry name" value="Pilus_assem_C"/>
</dbReference>
<keyword evidence="1" id="KW-0732">Signal</keyword>
<feature type="domain" description="TcfC Usher-like barrel" evidence="4">
    <location>
        <begin position="328"/>
        <end position="746"/>
    </location>
</feature>
<reference evidence="7 9" key="1">
    <citation type="submission" date="2021-08" db="EMBL/GenBank/DDBJ databases">
        <title>Culture and genomic analysis of Symbiopectobacterium purcellii sp. nov. gen. nov., isolated from the leafhopper Empoasca decipiens.</title>
        <authorList>
            <person name="Nadal-Jimenez P."/>
            <person name="Siozios S."/>
            <person name="Halliday N."/>
            <person name="Camara M."/>
            <person name="Hurst G.D.D."/>
        </authorList>
    </citation>
    <scope>NUCLEOTIDE SEQUENCE [LARGE SCALE GENOMIC DNA]</scope>
    <source>
        <strain evidence="7 9">SyEd1</strain>
    </source>
</reference>
<evidence type="ECO:0000256" key="1">
    <source>
        <dbReference type="ARBA" id="ARBA00022729"/>
    </source>
</evidence>
<feature type="domain" description="Pilus assembly protein E-set like" evidence="3">
    <location>
        <begin position="255"/>
        <end position="319"/>
    </location>
</feature>
<dbReference type="Pfam" id="PF17271">
    <property type="entry name" value="Usher_TcfC"/>
    <property type="match status" value="1"/>
</dbReference>
<organism evidence="7 9">
    <name type="scientific">Symbiopectobacterium purcellii</name>
    <dbReference type="NCBI Taxonomy" id="2871826"/>
    <lineage>
        <taxon>Bacteria</taxon>
        <taxon>Pseudomonadati</taxon>
        <taxon>Pseudomonadota</taxon>
        <taxon>Gammaproteobacteria</taxon>
        <taxon>Enterobacterales</taxon>
        <taxon>Enterobacteriaceae</taxon>
    </lineage>
</organism>
<dbReference type="RefSeq" id="WP_222159398.1">
    <property type="nucleotide sequence ID" value="NZ_CP081864.1"/>
</dbReference>
<accession>A0ABX9ATW3</accession>
<dbReference type="InterPro" id="IPR032636">
    <property type="entry name" value="Pilus_assem_E-set-like_dom"/>
</dbReference>
<evidence type="ECO:0000313" key="5">
    <source>
        <dbReference type="EMBL" id="QZN96346.1"/>
    </source>
</evidence>
<dbReference type="Pfam" id="PF16967">
    <property type="entry name" value="TcfC"/>
    <property type="match status" value="1"/>
</dbReference>
<gene>
    <name evidence="5" type="ORF">K6K13_02415</name>
    <name evidence="6" type="ORF">K6K13_02815</name>
    <name evidence="7" type="ORF">K6K13_02870</name>
    <name evidence="8" type="ORF">K6K13_03105</name>
</gene>
<sequence length="876" mass="95531">MRVPAGFEELIQGQEFQSEVQVYGQSLGMARIRVDLENITFLEPDKLSLAIAKLYGNPSGLDSLLTKKLHLPLSRNGQLSCSAHRGRVGCDYLKTDSLGLIYDENNNVVRLFLSDRYTLHEPEDSGYYQATPAGRNALIHQQALNLATTGQYQSLTLRGNGTLGLGETSYANVDWSWLSQRSGHSGTQQAEASNAYFRQDFLKRIYIQAGLMNSQDIYTNAGGNIALNQLPIGRIRGFRMGSTLAWANKSKMSAGTPVNLFLPRDARVDAYRDNQLLNTFYLKAGMQLLDTSMLPAGSYTLTLRIYENNQLVRTESQLYTRQEIGWGNGFQWFLQAGSPDSERSSMTTDASHEHFVMHAGGRLPLTDTLALTAGTAVLSESEYAEAAADWLHGFDAGGQLSTRVSSLQGSDGSRGNTQQVSYNDGFALSFYRTSRTADDCNVQRSHIYDFTGCYKNTSVMLSVPVMSWQVIVGYTLSDNQGRYVYRQDLDENSAEYNAGAPWEQVYQSRSRSENWQLGLNRSFAVNGLNINTRLSAYVRNVSTYSSPDKGGYIGVSISRSTKLSGGARRTTSAGVSWQSGQPSGSQLGYSTSMTQYGEDNGNDRIGVALSGVNTDTVNGSVTGSTGSQYGDGTLTVSDAWDRSGSRRHTFGSSGAYNSSLVVDRSGVALGRWSNDGAASAFGVSVGQSDGETGSRVSISGLGRRTDITSGRRAVFTTQGYQESRFSINESGVPSDGVAAEITRGTGTTTAFMAPGKILNKEVTVSPRYIWLGRLLDGSRQPLEGAIPLNVASWTSVGDGGFTMETESRMDQLYVMRADRFWVCALKVRKVRDVVRYLGATTCQRTDMAHLPSAERRQVTLMTAGSERTNSPVAMTD</sequence>
<feature type="domain" description="Pilus assembly protein C-terminal" evidence="2">
    <location>
        <begin position="753"/>
        <end position="843"/>
    </location>
</feature>
<dbReference type="EMBL" id="CP081864">
    <property type="protein sequence ID" value="QZN96415.1"/>
    <property type="molecule type" value="Genomic_DNA"/>
</dbReference>
<name>A0ABX9ATW3_9ENTR</name>
<dbReference type="EMBL" id="CP081864">
    <property type="protein sequence ID" value="QZN96463.1"/>
    <property type="molecule type" value="Genomic_DNA"/>
</dbReference>
<proteinExistence type="predicted"/>
<evidence type="ECO:0000313" key="8">
    <source>
        <dbReference type="EMBL" id="QZN96463.1"/>
    </source>
</evidence>
<protein>
    <submittedName>
        <fullName evidence="7">TcfC E-set like domain-containing protein</fullName>
    </submittedName>
</protein>
<evidence type="ECO:0000313" key="6">
    <source>
        <dbReference type="EMBL" id="QZN96415.1"/>
    </source>
</evidence>
<evidence type="ECO:0000259" key="4">
    <source>
        <dbReference type="Pfam" id="PF17271"/>
    </source>
</evidence>
<evidence type="ECO:0000259" key="3">
    <source>
        <dbReference type="Pfam" id="PF16967"/>
    </source>
</evidence>
<keyword evidence="9" id="KW-1185">Reference proteome</keyword>
<dbReference type="EMBL" id="CP081864">
    <property type="protein sequence ID" value="QZN96425.1"/>
    <property type="molecule type" value="Genomic_DNA"/>
</dbReference>